<gene>
    <name evidence="24" type="ORF">Baya_15085</name>
</gene>
<proteinExistence type="predicted"/>
<evidence type="ECO:0000256" key="18">
    <source>
        <dbReference type="ARBA" id="ARBA00023329"/>
    </source>
</evidence>
<feature type="region of interest" description="Disordered" evidence="20">
    <location>
        <begin position="467"/>
        <end position="487"/>
    </location>
</feature>
<dbReference type="InterPro" id="IPR013083">
    <property type="entry name" value="Znf_RING/FYVE/PHD"/>
</dbReference>
<keyword evidence="16 21" id="KW-0472">Membrane</keyword>
<evidence type="ECO:0000256" key="9">
    <source>
        <dbReference type="ARBA" id="ARBA00022723"/>
    </source>
</evidence>
<evidence type="ECO:0000259" key="23">
    <source>
        <dbReference type="PROSITE" id="PS51292"/>
    </source>
</evidence>
<keyword evidence="18" id="KW-0968">Cytoplasmic vesicle</keyword>
<name>A0A556VB27_BAGYA</name>
<organism evidence="24 25">
    <name type="scientific">Bagarius yarrelli</name>
    <name type="common">Goonch</name>
    <name type="synonym">Bagrus yarrelli</name>
    <dbReference type="NCBI Taxonomy" id="175774"/>
    <lineage>
        <taxon>Eukaryota</taxon>
        <taxon>Metazoa</taxon>
        <taxon>Chordata</taxon>
        <taxon>Craniata</taxon>
        <taxon>Vertebrata</taxon>
        <taxon>Euteleostomi</taxon>
        <taxon>Actinopterygii</taxon>
        <taxon>Neopterygii</taxon>
        <taxon>Teleostei</taxon>
        <taxon>Ostariophysi</taxon>
        <taxon>Siluriformes</taxon>
        <taxon>Sisoridae</taxon>
        <taxon>Sisorinae</taxon>
        <taxon>Bagarius</taxon>
    </lineage>
</organism>
<dbReference type="SUPFAM" id="SSF57850">
    <property type="entry name" value="RING/U-box"/>
    <property type="match status" value="1"/>
</dbReference>
<evidence type="ECO:0000256" key="11">
    <source>
        <dbReference type="ARBA" id="ARBA00022771"/>
    </source>
</evidence>
<comment type="catalytic activity">
    <reaction evidence="1">
        <text>S-ubiquitinyl-[E2 ubiquitin-conjugating enzyme]-L-cysteine + [acceptor protein]-L-lysine = [E2 ubiquitin-conjugating enzyme]-L-cysteine + N(6)-ubiquitinyl-[acceptor protein]-L-lysine.</text>
        <dbReference type="EC" id="2.3.2.27"/>
    </reaction>
</comment>
<evidence type="ECO:0000256" key="16">
    <source>
        <dbReference type="ARBA" id="ARBA00023136"/>
    </source>
</evidence>
<keyword evidence="10" id="KW-0967">Endosome</keyword>
<reference evidence="24 25" key="1">
    <citation type="journal article" date="2019" name="Genome Biol. Evol.">
        <title>Whole-Genome Sequencing of the Giant Devil Catfish, Bagarius yarrelli.</title>
        <authorList>
            <person name="Jiang W."/>
            <person name="Lv Y."/>
            <person name="Cheng L."/>
            <person name="Yang K."/>
            <person name="Chao B."/>
            <person name="Wang X."/>
            <person name="Li Y."/>
            <person name="Pan X."/>
            <person name="You X."/>
            <person name="Zhang Y."/>
            <person name="Yang J."/>
            <person name="Li J."/>
            <person name="Zhang X."/>
            <person name="Liu S."/>
            <person name="Sun C."/>
            <person name="Yang J."/>
            <person name="Shi Q."/>
        </authorList>
    </citation>
    <scope>NUCLEOTIDE SEQUENCE [LARGE SCALE GENOMIC DNA]</scope>
    <source>
        <strain evidence="24">JWS20170419001</strain>
        <tissue evidence="24">Muscle</tissue>
    </source>
</reference>
<evidence type="ECO:0000313" key="25">
    <source>
        <dbReference type="Proteomes" id="UP000319801"/>
    </source>
</evidence>
<dbReference type="GO" id="GO:0008270">
    <property type="term" value="F:zinc ion binding"/>
    <property type="evidence" value="ECO:0007669"/>
    <property type="project" value="UniProtKB-KW"/>
</dbReference>
<evidence type="ECO:0000256" key="15">
    <source>
        <dbReference type="ARBA" id="ARBA00022989"/>
    </source>
</evidence>
<feature type="compositionally biased region" description="Polar residues" evidence="20">
    <location>
        <begin position="13"/>
        <end position="22"/>
    </location>
</feature>
<evidence type="ECO:0000256" key="12">
    <source>
        <dbReference type="ARBA" id="ARBA00022786"/>
    </source>
</evidence>
<accession>A0A556VB27</accession>
<dbReference type="FunFam" id="3.30.40.10:FF:000043">
    <property type="entry name" value="Putative e3 ubiquitin-protein ligase march8"/>
    <property type="match status" value="1"/>
</dbReference>
<evidence type="ECO:0000256" key="4">
    <source>
        <dbReference type="ARBA" id="ARBA00004520"/>
    </source>
</evidence>
<feature type="domain" description="RING-type" evidence="22">
    <location>
        <begin position="287"/>
        <end position="334"/>
    </location>
</feature>
<dbReference type="PANTHER" id="PTHR45981">
    <property type="entry name" value="LD02310P"/>
    <property type="match status" value="1"/>
</dbReference>
<dbReference type="GO" id="GO:0061630">
    <property type="term" value="F:ubiquitin protein ligase activity"/>
    <property type="evidence" value="ECO:0007669"/>
    <property type="project" value="UniProtKB-EC"/>
</dbReference>
<evidence type="ECO:0000256" key="20">
    <source>
        <dbReference type="SAM" id="MobiDB-lite"/>
    </source>
</evidence>
<evidence type="ECO:0000256" key="13">
    <source>
        <dbReference type="ARBA" id="ARBA00022833"/>
    </source>
</evidence>
<dbReference type="AlphaFoldDB" id="A0A556VB27"/>
<keyword evidence="8 21" id="KW-0812">Transmembrane</keyword>
<keyword evidence="13" id="KW-0862">Zinc</keyword>
<evidence type="ECO:0000256" key="2">
    <source>
        <dbReference type="ARBA" id="ARBA00004155"/>
    </source>
</evidence>
<keyword evidence="15 21" id="KW-1133">Transmembrane helix</keyword>
<evidence type="ECO:0000256" key="1">
    <source>
        <dbReference type="ARBA" id="ARBA00000900"/>
    </source>
</evidence>
<keyword evidence="12" id="KW-0833">Ubl conjugation pathway</keyword>
<feature type="transmembrane region" description="Helical" evidence="21">
    <location>
        <begin position="404"/>
        <end position="426"/>
    </location>
</feature>
<dbReference type="GO" id="GO:0031901">
    <property type="term" value="C:early endosome membrane"/>
    <property type="evidence" value="ECO:0007669"/>
    <property type="project" value="UniProtKB-SubCell"/>
</dbReference>
<sequence>MWTDKYPDRGTGNDYTAGSPTSVNAPCGFSRTSVTPSNQDICSSNASAPAQEQVFQKTTVVLLNSTAKRWPSQNLTMTTVCLDSPIKPKNKSVFGAEWLPLLKPSVNRRPHTSTLKFSKSLNDVGQKMDLLSSFRFAERTCSDSELHFDTKRDAEFEHQAKTLMLKLTRLPLLYSSEYTNFGYESAPHADIQKSSSMLRFFFPFSHSMGSVPLGELASSALVEVNEVCSEEIGDDDVFEEKYSGFRLKAEELHAPLCTLDEDGDLDCYLPATKMGPSLTVSLTGDCCRICHCEGDEDSPLITPCHCTGSLRFVHQACLQQWIKSSDTRCCELCKFEFIMETKLKPLRKWEKLQMTASERRKIMCSVTFHVIAITCVVWSLYVLIDRTAEEIKQGILEWPFWTKLVVVAIGFTGGLVFMYVQCKVYIQLWRRLKAYNRVIYVQNRPETYKKLIFDKTILMEPNLDNKEGFGPAQSDTNSSQYTETEDYSMEILHV</sequence>
<feature type="transmembrane region" description="Helical" evidence="21">
    <location>
        <begin position="362"/>
        <end position="384"/>
    </location>
</feature>
<dbReference type="InterPro" id="IPR001841">
    <property type="entry name" value="Znf_RING"/>
</dbReference>
<dbReference type="GO" id="GO:0002376">
    <property type="term" value="P:immune system process"/>
    <property type="evidence" value="ECO:0007669"/>
    <property type="project" value="UniProtKB-KW"/>
</dbReference>
<keyword evidence="17" id="KW-0458">Lysosome</keyword>
<keyword evidence="14" id="KW-0391">Immunity</keyword>
<dbReference type="GO" id="GO:0005765">
    <property type="term" value="C:lysosomal membrane"/>
    <property type="evidence" value="ECO:0007669"/>
    <property type="project" value="UniProtKB-SubCell"/>
</dbReference>
<dbReference type="CDD" id="cd16807">
    <property type="entry name" value="RING_CH-C4HC3_MARCH8"/>
    <property type="match status" value="1"/>
</dbReference>
<dbReference type="EC" id="2.3.2.27" evidence="6"/>
<evidence type="ECO:0000256" key="10">
    <source>
        <dbReference type="ARBA" id="ARBA00022753"/>
    </source>
</evidence>
<keyword evidence="7" id="KW-0808">Transferase</keyword>
<keyword evidence="9" id="KW-0479">Metal-binding</keyword>
<dbReference type="PROSITE" id="PS51292">
    <property type="entry name" value="ZF_RING_CH"/>
    <property type="match status" value="1"/>
</dbReference>
<dbReference type="InterPro" id="IPR011016">
    <property type="entry name" value="Znf_RING-CH"/>
</dbReference>
<dbReference type="EMBL" id="VCAZ01000203">
    <property type="protein sequence ID" value="TTG62693.1"/>
    <property type="molecule type" value="Genomic_DNA"/>
</dbReference>
<evidence type="ECO:0000256" key="5">
    <source>
        <dbReference type="ARBA" id="ARBA00004906"/>
    </source>
</evidence>
<dbReference type="OrthoDB" id="264354at2759"/>
<dbReference type="Pfam" id="PF12906">
    <property type="entry name" value="RINGv"/>
    <property type="match status" value="1"/>
</dbReference>
<feature type="compositionally biased region" description="Polar residues" evidence="20">
    <location>
        <begin position="473"/>
        <end position="482"/>
    </location>
</feature>
<evidence type="ECO:0000256" key="14">
    <source>
        <dbReference type="ARBA" id="ARBA00022859"/>
    </source>
</evidence>
<feature type="region of interest" description="Disordered" evidence="20">
    <location>
        <begin position="1"/>
        <end position="22"/>
    </location>
</feature>
<dbReference type="Proteomes" id="UP000319801">
    <property type="component" value="Unassembled WGS sequence"/>
</dbReference>
<evidence type="ECO:0000256" key="6">
    <source>
        <dbReference type="ARBA" id="ARBA00012483"/>
    </source>
</evidence>
<keyword evidence="11 19" id="KW-0863">Zinc-finger</keyword>
<dbReference type="Gene3D" id="3.30.40.10">
    <property type="entry name" value="Zinc/RING finger domain, C3HC4 (zinc finger)"/>
    <property type="match status" value="1"/>
</dbReference>
<evidence type="ECO:0000256" key="3">
    <source>
        <dbReference type="ARBA" id="ARBA00004439"/>
    </source>
</evidence>
<comment type="pathway">
    <text evidence="5">Protein modification; protein ubiquitination.</text>
</comment>
<dbReference type="GO" id="GO:0016567">
    <property type="term" value="P:protein ubiquitination"/>
    <property type="evidence" value="ECO:0007669"/>
    <property type="project" value="UniProtKB-ARBA"/>
</dbReference>
<evidence type="ECO:0000256" key="19">
    <source>
        <dbReference type="PROSITE-ProRule" id="PRU00175"/>
    </source>
</evidence>
<feature type="domain" description="RING-CH-type" evidence="23">
    <location>
        <begin position="279"/>
        <end position="340"/>
    </location>
</feature>
<dbReference type="PROSITE" id="PS50089">
    <property type="entry name" value="ZF_RING_2"/>
    <property type="match status" value="1"/>
</dbReference>
<evidence type="ECO:0000256" key="8">
    <source>
        <dbReference type="ARBA" id="ARBA00022692"/>
    </source>
</evidence>
<protein>
    <recommendedName>
        <fullName evidence="6">RING-type E3 ubiquitin transferase</fullName>
        <ecNumber evidence="6">2.3.2.27</ecNumber>
    </recommendedName>
</protein>
<evidence type="ECO:0000256" key="21">
    <source>
        <dbReference type="SAM" id="Phobius"/>
    </source>
</evidence>
<evidence type="ECO:0000259" key="22">
    <source>
        <dbReference type="PROSITE" id="PS50089"/>
    </source>
</evidence>
<keyword evidence="25" id="KW-1185">Reference proteome</keyword>
<evidence type="ECO:0000256" key="7">
    <source>
        <dbReference type="ARBA" id="ARBA00022679"/>
    </source>
</evidence>
<evidence type="ECO:0000256" key="17">
    <source>
        <dbReference type="ARBA" id="ARBA00023228"/>
    </source>
</evidence>
<comment type="subcellular location">
    <subcellularLocation>
        <location evidence="3">Cytoplasmic vesicle membrane</location>
        <topology evidence="3">Multi-pass membrane protein</topology>
    </subcellularLocation>
    <subcellularLocation>
        <location evidence="4">Early endosome membrane</location>
        <topology evidence="4">Multi-pass membrane protein</topology>
    </subcellularLocation>
    <subcellularLocation>
        <location evidence="2">Lysosome membrane</location>
        <topology evidence="2">Multi-pass membrane protein</topology>
    </subcellularLocation>
</comment>
<evidence type="ECO:0000313" key="24">
    <source>
        <dbReference type="EMBL" id="TTG62693.1"/>
    </source>
</evidence>
<comment type="caution">
    <text evidence="24">The sequence shown here is derived from an EMBL/GenBank/DDBJ whole genome shotgun (WGS) entry which is preliminary data.</text>
</comment>
<dbReference type="SMART" id="SM00744">
    <property type="entry name" value="RINGv"/>
    <property type="match status" value="1"/>
</dbReference>